<dbReference type="RefSeq" id="WP_066717942.1">
    <property type="nucleotide sequence ID" value="NZ_JBHSLU010000082.1"/>
</dbReference>
<evidence type="ECO:0000313" key="2">
    <source>
        <dbReference type="Proteomes" id="UP001596060"/>
    </source>
</evidence>
<name>A0ABW0P789_9HYPH</name>
<accession>A0ABW0P789</accession>
<keyword evidence="2" id="KW-1185">Reference proteome</keyword>
<dbReference type="Proteomes" id="UP001596060">
    <property type="component" value="Unassembled WGS sequence"/>
</dbReference>
<gene>
    <name evidence="1" type="ORF">ACFPN9_23195</name>
</gene>
<protein>
    <submittedName>
        <fullName evidence="1">Uncharacterized protein</fullName>
    </submittedName>
</protein>
<reference evidence="2" key="1">
    <citation type="journal article" date="2019" name="Int. J. Syst. Evol. Microbiol.">
        <title>The Global Catalogue of Microorganisms (GCM) 10K type strain sequencing project: providing services to taxonomists for standard genome sequencing and annotation.</title>
        <authorList>
            <consortium name="The Broad Institute Genomics Platform"/>
            <consortium name="The Broad Institute Genome Sequencing Center for Infectious Disease"/>
            <person name="Wu L."/>
            <person name="Ma J."/>
        </authorList>
    </citation>
    <scope>NUCLEOTIDE SEQUENCE [LARGE SCALE GENOMIC DNA]</scope>
    <source>
        <strain evidence="2">CCUG 43117</strain>
    </source>
</reference>
<sequence length="77" mass="8130">MAASDAETARLALDVFAHFETEPGEWLAAGNLLSIAAMNGWDTKAVMASYEHGKALGWFEDGPNGTVTITPAGHARL</sequence>
<dbReference type="EMBL" id="JBHSLU010000082">
    <property type="protein sequence ID" value="MFC5508151.1"/>
    <property type="molecule type" value="Genomic_DNA"/>
</dbReference>
<proteinExistence type="predicted"/>
<comment type="caution">
    <text evidence="1">The sequence shown here is derived from an EMBL/GenBank/DDBJ whole genome shotgun (WGS) entry which is preliminary data.</text>
</comment>
<evidence type="ECO:0000313" key="1">
    <source>
        <dbReference type="EMBL" id="MFC5508151.1"/>
    </source>
</evidence>
<organism evidence="1 2">
    <name type="scientific">Bosea massiliensis</name>
    <dbReference type="NCBI Taxonomy" id="151419"/>
    <lineage>
        <taxon>Bacteria</taxon>
        <taxon>Pseudomonadati</taxon>
        <taxon>Pseudomonadota</taxon>
        <taxon>Alphaproteobacteria</taxon>
        <taxon>Hyphomicrobiales</taxon>
        <taxon>Boseaceae</taxon>
        <taxon>Bosea</taxon>
    </lineage>
</organism>